<dbReference type="InterPro" id="IPR042972">
    <property type="entry name" value="INSM1/2"/>
</dbReference>
<dbReference type="GO" id="GO:0010564">
    <property type="term" value="P:regulation of cell cycle process"/>
    <property type="evidence" value="ECO:0007669"/>
    <property type="project" value="TreeGrafter"/>
</dbReference>
<dbReference type="RefSeq" id="XP_032804211.1">
    <property type="nucleotide sequence ID" value="XM_032948320.1"/>
</dbReference>
<dbReference type="Pfam" id="PF00096">
    <property type="entry name" value="zf-C2H2"/>
    <property type="match status" value="3"/>
</dbReference>
<dbReference type="PROSITE" id="PS00028">
    <property type="entry name" value="ZINC_FINGER_C2H2_1"/>
    <property type="match status" value="4"/>
</dbReference>
<dbReference type="Proteomes" id="UP001318040">
    <property type="component" value="Chromosome 6"/>
</dbReference>
<evidence type="ECO:0000256" key="2">
    <source>
        <dbReference type="ARBA" id="ARBA00022723"/>
    </source>
</evidence>
<keyword evidence="9" id="KW-0539">Nucleus</keyword>
<dbReference type="GO" id="GO:0008270">
    <property type="term" value="F:zinc ion binding"/>
    <property type="evidence" value="ECO:0007669"/>
    <property type="project" value="UniProtKB-KW"/>
</dbReference>
<evidence type="ECO:0000256" key="10">
    <source>
        <dbReference type="PROSITE-ProRule" id="PRU00042"/>
    </source>
</evidence>
<sequence>MSTRDATTQKDSSLCSPPHALLQLHLHAPKVLGLNLQSVAYCEAIFWGGEGGGARVQQCLNLPLTVPCTNHVTKMPKGFLVKRSKRASAMSYRPRAGEDNSLSPAMWLSPPDSTYPVNLGTTCTAVAPLPSSYPPPCSSAFSGRDQEPSVGFGSPDSGYASYSPTRAVSREDAVLGSPASAAPYPGQSVFPSLEQMLLAAPSALQPSNVELKPRSGLPSSSPTVGAKRPSPEPAERKSSKVAAKKPKAARRLIFEDNVTISPVLGLRIKEEPVDAKPRSSRPMGGGYVCQLCKEEYGDPFALAQHRCSRIVRVEYRCPECDKVFSCPANLASHRRWHKPRPSPASATPGGKADAEVPTAGTAAAAAATAAVAAAAAAAGAAHSDVSSDREMPSRASTPSEAGSEDGPYECPRCSKKFRRRAYLRKHLQSVHEAAVVEAVTSSFPCQLCDEVFSVPEGREQHLLEHGLPRSGGAGGGGGGGGIASAFTAQATYVLDRDGASEQRLALHPRDLFPCKFCPATFYSSPGLTRHINKCHPSENRQVILLHMPLQPTC</sequence>
<keyword evidence="8" id="KW-0804">Transcription</keyword>
<feature type="region of interest" description="Disordered" evidence="11">
    <location>
        <begin position="331"/>
        <end position="355"/>
    </location>
</feature>
<reference evidence="14" key="1">
    <citation type="submission" date="2025-08" db="UniProtKB">
        <authorList>
            <consortium name="RefSeq"/>
        </authorList>
    </citation>
    <scope>IDENTIFICATION</scope>
    <source>
        <tissue evidence="14">Sperm</tissue>
    </source>
</reference>
<evidence type="ECO:0000256" key="4">
    <source>
        <dbReference type="ARBA" id="ARBA00022771"/>
    </source>
</evidence>
<evidence type="ECO:0000313" key="13">
    <source>
        <dbReference type="Proteomes" id="UP001318040"/>
    </source>
</evidence>
<keyword evidence="2" id="KW-0479">Metal-binding</keyword>
<feature type="region of interest" description="Disordered" evidence="11">
    <location>
        <begin position="136"/>
        <end position="159"/>
    </location>
</feature>
<evidence type="ECO:0000256" key="3">
    <source>
        <dbReference type="ARBA" id="ARBA00022737"/>
    </source>
</evidence>
<evidence type="ECO:0000259" key="12">
    <source>
        <dbReference type="PROSITE" id="PS50157"/>
    </source>
</evidence>
<feature type="domain" description="C2H2-type" evidence="12">
    <location>
        <begin position="408"/>
        <end position="431"/>
    </location>
</feature>
<feature type="domain" description="C2H2-type" evidence="12">
    <location>
        <begin position="315"/>
        <end position="342"/>
    </location>
</feature>
<keyword evidence="5" id="KW-0862">Zinc</keyword>
<dbReference type="InterPro" id="IPR036236">
    <property type="entry name" value="Znf_C2H2_sf"/>
</dbReference>
<dbReference type="GO" id="GO:0030182">
    <property type="term" value="P:neuron differentiation"/>
    <property type="evidence" value="ECO:0007669"/>
    <property type="project" value="TreeGrafter"/>
</dbReference>
<evidence type="ECO:0000256" key="8">
    <source>
        <dbReference type="ARBA" id="ARBA00023163"/>
    </source>
</evidence>
<evidence type="ECO:0000256" key="9">
    <source>
        <dbReference type="ARBA" id="ARBA00023242"/>
    </source>
</evidence>
<dbReference type="PANTHER" id="PTHR15065:SF4">
    <property type="entry name" value="LD18634P"/>
    <property type="match status" value="1"/>
</dbReference>
<accession>A0AAJ7ST08</accession>
<dbReference type="PANTHER" id="PTHR15065">
    <property type="entry name" value="INSULINOMA-ASSOCIATED 1"/>
    <property type="match status" value="1"/>
</dbReference>
<evidence type="ECO:0000256" key="1">
    <source>
        <dbReference type="ARBA" id="ARBA00004123"/>
    </source>
</evidence>
<dbReference type="SMART" id="SM00355">
    <property type="entry name" value="ZnF_C2H2"/>
    <property type="match status" value="5"/>
</dbReference>
<name>A0AAJ7ST08_PETMA</name>
<dbReference type="GO" id="GO:0001227">
    <property type="term" value="F:DNA-binding transcription repressor activity, RNA polymerase II-specific"/>
    <property type="evidence" value="ECO:0007669"/>
    <property type="project" value="TreeGrafter"/>
</dbReference>
<keyword evidence="6" id="KW-0805">Transcription regulation</keyword>
<feature type="domain" description="C2H2-type" evidence="12">
    <location>
        <begin position="512"/>
        <end position="540"/>
    </location>
</feature>
<keyword evidence="13" id="KW-1185">Reference proteome</keyword>
<dbReference type="GO" id="GO:0017053">
    <property type="term" value="C:transcription repressor complex"/>
    <property type="evidence" value="ECO:0007669"/>
    <property type="project" value="TreeGrafter"/>
</dbReference>
<dbReference type="GO" id="GO:0000978">
    <property type="term" value="F:RNA polymerase II cis-regulatory region sequence-specific DNA binding"/>
    <property type="evidence" value="ECO:0007669"/>
    <property type="project" value="TreeGrafter"/>
</dbReference>
<proteinExistence type="predicted"/>
<feature type="compositionally biased region" description="Basic and acidic residues" evidence="11">
    <location>
        <begin position="229"/>
        <end position="238"/>
    </location>
</feature>
<dbReference type="SUPFAM" id="SSF57667">
    <property type="entry name" value="beta-beta-alpha zinc fingers"/>
    <property type="match status" value="2"/>
</dbReference>
<feature type="region of interest" description="Disordered" evidence="11">
    <location>
        <begin position="381"/>
        <end position="408"/>
    </location>
</feature>
<protein>
    <submittedName>
        <fullName evidence="14">Insulinoma-associated protein 1</fullName>
    </submittedName>
</protein>
<dbReference type="PROSITE" id="PS50157">
    <property type="entry name" value="ZINC_FINGER_C2H2_2"/>
    <property type="match status" value="3"/>
</dbReference>
<evidence type="ECO:0000256" key="5">
    <source>
        <dbReference type="ARBA" id="ARBA00022833"/>
    </source>
</evidence>
<dbReference type="AlphaFoldDB" id="A0AAJ7ST08"/>
<dbReference type="GO" id="GO:0005634">
    <property type="term" value="C:nucleus"/>
    <property type="evidence" value="ECO:0007669"/>
    <property type="project" value="UniProtKB-SubCell"/>
</dbReference>
<evidence type="ECO:0000313" key="14">
    <source>
        <dbReference type="RefSeq" id="XP_032804211.1"/>
    </source>
</evidence>
<organism evidence="13 14">
    <name type="scientific">Petromyzon marinus</name>
    <name type="common">Sea lamprey</name>
    <dbReference type="NCBI Taxonomy" id="7757"/>
    <lineage>
        <taxon>Eukaryota</taxon>
        <taxon>Metazoa</taxon>
        <taxon>Chordata</taxon>
        <taxon>Craniata</taxon>
        <taxon>Vertebrata</taxon>
        <taxon>Cyclostomata</taxon>
        <taxon>Hyperoartia</taxon>
        <taxon>Petromyzontiformes</taxon>
        <taxon>Petromyzontidae</taxon>
        <taxon>Petromyzon</taxon>
    </lineage>
</organism>
<dbReference type="InterPro" id="IPR013087">
    <property type="entry name" value="Znf_C2H2_type"/>
</dbReference>
<evidence type="ECO:0000256" key="6">
    <source>
        <dbReference type="ARBA" id="ARBA00023015"/>
    </source>
</evidence>
<evidence type="ECO:0000256" key="11">
    <source>
        <dbReference type="SAM" id="MobiDB-lite"/>
    </source>
</evidence>
<gene>
    <name evidence="14" type="primary">INSM1</name>
</gene>
<dbReference type="Gene3D" id="3.30.160.60">
    <property type="entry name" value="Classic Zinc Finger"/>
    <property type="match status" value="2"/>
</dbReference>
<dbReference type="FunFam" id="3.30.160.60:FF:000488">
    <property type="entry name" value="Insulinoma-associated protein 2"/>
    <property type="match status" value="1"/>
</dbReference>
<keyword evidence="4 10" id="KW-0863">Zinc-finger</keyword>
<feature type="region of interest" description="Disordered" evidence="11">
    <location>
        <begin position="208"/>
        <end position="246"/>
    </location>
</feature>
<keyword evidence="3" id="KW-0677">Repeat</keyword>
<keyword evidence="7" id="KW-0238">DNA-binding</keyword>
<evidence type="ECO:0000256" key="7">
    <source>
        <dbReference type="ARBA" id="ARBA00023125"/>
    </source>
</evidence>
<dbReference type="KEGG" id="pmrn:116939646"/>
<comment type="subcellular location">
    <subcellularLocation>
        <location evidence="1">Nucleus</location>
    </subcellularLocation>
</comment>